<evidence type="ECO:0000313" key="2">
    <source>
        <dbReference type="Proteomes" id="UP000030715"/>
    </source>
</evidence>
<gene>
    <name evidence="1" type="ORF">VR5_248</name>
</gene>
<evidence type="ECO:0000313" key="1">
    <source>
        <dbReference type="EMBL" id="AIZ02035.1"/>
    </source>
</evidence>
<sequence length="374" mass="41753">MERFMAEFGQGYVQVPTLSENNAVRYKLSIAGSCTKSTKKAYVKFQDGDFGPQNFQNGLNLIEIDVSAEPKIVANKTYSFTKDFDVISEAFITYITSIPANRIVCLVSSGRLNASQKLIDWFHAAGSTAFPSKWLIDRFEPSYSAFYVSGRNTIVMEHVLYNDGVFVEDVSTPLEVVFDDISDVGGTGYPIRIVEDESTYLSNGGEEIKRFPTESPTTPCADYNMKPGEFFYLKFQMMRDQELKDLAGTSQMSVRFFDSNSALTGTVNMEIPTNFPAGSWMTFERVIEVPANTETFTLYARKTVANGVGGVRNVMFGEVSEPESQPKSAEFGVNGIRMNFGTETENMGTTIAQLYDKTGKKPGQVWVAEFREKY</sequence>
<keyword evidence="2" id="KW-1185">Reference proteome</keyword>
<dbReference type="EMBL" id="KP007359">
    <property type="protein sequence ID" value="AIZ02035.1"/>
    <property type="molecule type" value="Genomic_DNA"/>
</dbReference>
<name>A0A0A7HF15_9CAUD</name>
<protein>
    <submittedName>
        <fullName evidence="1">Long tail fiber protein</fullName>
    </submittedName>
</protein>
<dbReference type="GeneID" id="26632555"/>
<dbReference type="PROSITE" id="PS52031">
    <property type="entry name" value="GG_LECTIN"/>
    <property type="match status" value="1"/>
</dbReference>
<dbReference type="KEGG" id="vg:26632555"/>
<dbReference type="RefSeq" id="YP_009205942.1">
    <property type="nucleotide sequence ID" value="NC_028881.1"/>
</dbReference>
<reference evidence="1 2" key="1">
    <citation type="submission" date="2014-10" db="EMBL/GenBank/DDBJ databases">
        <title>VR bacteriophages - a small but diverse group of low-temperature viruses.</title>
        <authorList>
            <person name="Kaliniene L."/>
            <person name="Meskys R."/>
            <person name="Simoliunas E."/>
            <person name="Zajanckauskaite A."/>
            <person name="Truncaite L."/>
        </authorList>
    </citation>
    <scope>NUCLEOTIDE SEQUENCE [LARGE SCALE GENOMIC DNA]</scope>
</reference>
<dbReference type="OrthoDB" id="3762at10239"/>
<dbReference type="Proteomes" id="UP000030715">
    <property type="component" value="Segment"/>
</dbReference>
<proteinExistence type="predicted"/>
<accession>A0A0A7HF15</accession>
<organism evidence="1 2">
    <name type="scientific">Escherichia phage vb_EcoM-VR5</name>
    <dbReference type="NCBI Taxonomy" id="1567026"/>
    <lineage>
        <taxon>Viruses</taxon>
        <taxon>Duplodnaviria</taxon>
        <taxon>Heunggongvirae</taxon>
        <taxon>Uroviricota</taxon>
        <taxon>Caudoviricetes</taxon>
        <taxon>Pantevenvirales</taxon>
        <taxon>Straboviridae</taxon>
        <taxon>Tevenvirinae</taxon>
        <taxon>Dhakavirus</taxon>
        <taxon>Dhakavirus vr5</taxon>
    </lineage>
</organism>